<evidence type="ECO:0000256" key="1">
    <source>
        <dbReference type="SAM" id="MobiDB-lite"/>
    </source>
</evidence>
<comment type="caution">
    <text evidence="3">The sequence shown here is derived from an EMBL/GenBank/DDBJ whole genome shotgun (WGS) entry which is preliminary data.</text>
</comment>
<proteinExistence type="predicted"/>
<feature type="region of interest" description="Disordered" evidence="1">
    <location>
        <begin position="172"/>
        <end position="218"/>
    </location>
</feature>
<keyword evidence="2" id="KW-0732">Signal</keyword>
<dbReference type="Proteomes" id="UP001159042">
    <property type="component" value="Unassembled WGS sequence"/>
</dbReference>
<evidence type="ECO:0000313" key="3">
    <source>
        <dbReference type="EMBL" id="KAJ8919860.1"/>
    </source>
</evidence>
<dbReference type="AlphaFoldDB" id="A0AAV8W0H6"/>
<evidence type="ECO:0000256" key="2">
    <source>
        <dbReference type="SAM" id="SignalP"/>
    </source>
</evidence>
<organism evidence="3 4">
    <name type="scientific">Exocentrus adspersus</name>
    <dbReference type="NCBI Taxonomy" id="1586481"/>
    <lineage>
        <taxon>Eukaryota</taxon>
        <taxon>Metazoa</taxon>
        <taxon>Ecdysozoa</taxon>
        <taxon>Arthropoda</taxon>
        <taxon>Hexapoda</taxon>
        <taxon>Insecta</taxon>
        <taxon>Pterygota</taxon>
        <taxon>Neoptera</taxon>
        <taxon>Endopterygota</taxon>
        <taxon>Coleoptera</taxon>
        <taxon>Polyphaga</taxon>
        <taxon>Cucujiformia</taxon>
        <taxon>Chrysomeloidea</taxon>
        <taxon>Cerambycidae</taxon>
        <taxon>Lamiinae</taxon>
        <taxon>Acanthocinini</taxon>
        <taxon>Exocentrus</taxon>
    </lineage>
</organism>
<accession>A0AAV8W0H6</accession>
<keyword evidence="4" id="KW-1185">Reference proteome</keyword>
<name>A0AAV8W0H6_9CUCU</name>
<gene>
    <name evidence="3" type="ORF">NQ315_006389</name>
</gene>
<protein>
    <submittedName>
        <fullName evidence="3">Uncharacterized protein</fullName>
    </submittedName>
</protein>
<sequence>MFRFRYILAVFLSFSEALSVPLAPSESTESTGLESDSNGTSQNLYVIKSVVYEIGILTDGDEDTEIGNETHEQVDVSFFDPGHNGSLIDLSNIPVPIQTNISGITVTGILPADLGSINLDENGTATINGSSFPVFPNKQFKITHNISTVDKDKSNAFLTSLPKILGLEDVFTSSNQSSKDEGNEGDSNVDSREGGDVKPQPVQVEDEFGVEALTSESD</sequence>
<feature type="chain" id="PRO_5043317060" evidence="2">
    <location>
        <begin position="18"/>
        <end position="218"/>
    </location>
</feature>
<reference evidence="3 4" key="1">
    <citation type="journal article" date="2023" name="Insect Mol. Biol.">
        <title>Genome sequencing provides insights into the evolution of gene families encoding plant cell wall-degrading enzymes in longhorned beetles.</title>
        <authorList>
            <person name="Shin N.R."/>
            <person name="Okamura Y."/>
            <person name="Kirsch R."/>
            <person name="Pauchet Y."/>
        </authorList>
    </citation>
    <scope>NUCLEOTIDE SEQUENCE [LARGE SCALE GENOMIC DNA]</scope>
    <source>
        <strain evidence="3">EAD_L_NR</strain>
    </source>
</reference>
<feature type="signal peptide" evidence="2">
    <location>
        <begin position="1"/>
        <end position="17"/>
    </location>
</feature>
<evidence type="ECO:0000313" key="4">
    <source>
        <dbReference type="Proteomes" id="UP001159042"/>
    </source>
</evidence>
<dbReference type="EMBL" id="JANEYG010000016">
    <property type="protein sequence ID" value="KAJ8919860.1"/>
    <property type="molecule type" value="Genomic_DNA"/>
</dbReference>